<dbReference type="SUPFAM" id="SSF47413">
    <property type="entry name" value="lambda repressor-like DNA-binding domains"/>
    <property type="match status" value="1"/>
</dbReference>
<dbReference type="GO" id="GO:0003677">
    <property type="term" value="F:DNA binding"/>
    <property type="evidence" value="ECO:0007669"/>
    <property type="project" value="InterPro"/>
</dbReference>
<dbReference type="Gene3D" id="1.10.260.40">
    <property type="entry name" value="lambda repressor-like DNA-binding domains"/>
    <property type="match status" value="1"/>
</dbReference>
<dbReference type="PROSITE" id="PS50943">
    <property type="entry name" value="HTH_CROC1"/>
    <property type="match status" value="1"/>
</dbReference>
<dbReference type="InterPro" id="IPR010982">
    <property type="entry name" value="Lambda_DNA-bd_dom_sf"/>
</dbReference>
<sequence>MNGLWARTPRFRSGLFRKREGLLQHGGAPIRRAGHPPNRSVSSRGGLKRALGTMLRMARLEKGASQEQLALDAGITVYTYGGLERGHTPRGDEVNPTFDTVMRILHALDIEVEFKPRCADGL</sequence>
<dbReference type="EMBL" id="FOYR01000001">
    <property type="protein sequence ID" value="SFR37339.1"/>
    <property type="molecule type" value="Genomic_DNA"/>
</dbReference>
<dbReference type="SMART" id="SM00530">
    <property type="entry name" value="HTH_XRE"/>
    <property type="match status" value="1"/>
</dbReference>
<dbReference type="InterPro" id="IPR001387">
    <property type="entry name" value="Cro/C1-type_HTH"/>
</dbReference>
<evidence type="ECO:0000259" key="1">
    <source>
        <dbReference type="PROSITE" id="PS50943"/>
    </source>
</evidence>
<dbReference type="AlphaFoldDB" id="A0A1I6G568"/>
<name>A0A1I6G568_9MICO</name>
<gene>
    <name evidence="2" type="ORF">SAMN04488591_0771</name>
</gene>
<organism evidence="2 3">
    <name type="scientific">Microbacterium azadirachtae</name>
    <dbReference type="NCBI Taxonomy" id="582680"/>
    <lineage>
        <taxon>Bacteria</taxon>
        <taxon>Bacillati</taxon>
        <taxon>Actinomycetota</taxon>
        <taxon>Actinomycetes</taxon>
        <taxon>Micrococcales</taxon>
        <taxon>Microbacteriaceae</taxon>
        <taxon>Microbacterium</taxon>
    </lineage>
</organism>
<protein>
    <submittedName>
        <fullName evidence="2">Helix-turn-helix</fullName>
    </submittedName>
</protein>
<dbReference type="Proteomes" id="UP000198877">
    <property type="component" value="Unassembled WGS sequence"/>
</dbReference>
<proteinExistence type="predicted"/>
<dbReference type="CDD" id="cd00093">
    <property type="entry name" value="HTH_XRE"/>
    <property type="match status" value="1"/>
</dbReference>
<accession>A0A1I6G568</accession>
<evidence type="ECO:0000313" key="3">
    <source>
        <dbReference type="Proteomes" id="UP000198877"/>
    </source>
</evidence>
<dbReference type="Pfam" id="PF01381">
    <property type="entry name" value="HTH_3"/>
    <property type="match status" value="1"/>
</dbReference>
<reference evidence="3" key="1">
    <citation type="submission" date="2016-10" db="EMBL/GenBank/DDBJ databases">
        <authorList>
            <person name="Varghese N."/>
            <person name="Submissions S."/>
        </authorList>
    </citation>
    <scope>NUCLEOTIDE SEQUENCE [LARGE SCALE GENOMIC DNA]</scope>
    <source>
        <strain evidence="3">CL127</strain>
    </source>
</reference>
<evidence type="ECO:0000313" key="2">
    <source>
        <dbReference type="EMBL" id="SFR37339.1"/>
    </source>
</evidence>
<feature type="domain" description="HTH cro/C1-type" evidence="1">
    <location>
        <begin position="55"/>
        <end position="115"/>
    </location>
</feature>